<dbReference type="EC" id="4.1.99.12" evidence="11"/>
<dbReference type="GO" id="GO:0005829">
    <property type="term" value="C:cytosol"/>
    <property type="evidence" value="ECO:0007669"/>
    <property type="project" value="TreeGrafter"/>
</dbReference>
<keyword evidence="8 11" id="KW-0460">Magnesium</keyword>
<dbReference type="GO" id="GO:0008686">
    <property type="term" value="F:3,4-dihydroxy-2-butanone-4-phosphate synthase activity"/>
    <property type="evidence" value="ECO:0007669"/>
    <property type="project" value="UniProtKB-EC"/>
</dbReference>
<dbReference type="Gene3D" id="3.90.870.10">
    <property type="entry name" value="DHBP synthase"/>
    <property type="match status" value="1"/>
</dbReference>
<dbReference type="GO" id="GO:0046872">
    <property type="term" value="F:metal ion binding"/>
    <property type="evidence" value="ECO:0007669"/>
    <property type="project" value="UniProtKB-KW"/>
</dbReference>
<comment type="subunit">
    <text evidence="11">Homodimer.</text>
</comment>
<evidence type="ECO:0000256" key="9">
    <source>
        <dbReference type="ARBA" id="ARBA00023211"/>
    </source>
</evidence>
<dbReference type="EMBL" id="CP058316">
    <property type="protein sequence ID" value="QLD10974.1"/>
    <property type="molecule type" value="Genomic_DNA"/>
</dbReference>
<dbReference type="GO" id="GO:0003935">
    <property type="term" value="F:GTP cyclohydrolase II activity"/>
    <property type="evidence" value="ECO:0007669"/>
    <property type="project" value="TreeGrafter"/>
</dbReference>
<comment type="function">
    <text evidence="3 11">Catalyzes the conversion of D-ribulose 5-phosphate to formate and 3,4-dihydroxy-2-butanone 4-phosphate.</text>
</comment>
<keyword evidence="7 11" id="KW-0479">Metal-binding</keyword>
<dbReference type="SUPFAM" id="SSF55821">
    <property type="entry name" value="YrdC/RibB"/>
    <property type="match status" value="1"/>
</dbReference>
<reference evidence="12 13" key="1">
    <citation type="submission" date="2020-06" db="EMBL/GenBank/DDBJ databases">
        <authorList>
            <person name="Jo H."/>
        </authorList>
    </citation>
    <scope>NUCLEOTIDE SEQUENCE [LARGE SCALE GENOMIC DNA]</scope>
    <source>
        <strain evidence="12 13">I46</strain>
    </source>
</reference>
<gene>
    <name evidence="12" type="primary">ribB</name>
    <name evidence="12" type="ORF">HW566_03725</name>
</gene>
<evidence type="ECO:0000256" key="8">
    <source>
        <dbReference type="ARBA" id="ARBA00022842"/>
    </source>
</evidence>
<name>A0A7D5IS26_9MICO</name>
<evidence type="ECO:0000256" key="5">
    <source>
        <dbReference type="ARBA" id="ARBA00005520"/>
    </source>
</evidence>
<protein>
    <recommendedName>
        <fullName evidence="11">3,4-dihydroxy-2-butanone 4-phosphate synthase</fullName>
        <shortName evidence="11">DHBP synthase</shortName>
        <ecNumber evidence="11">4.1.99.12</ecNumber>
    </recommendedName>
</protein>
<dbReference type="InterPro" id="IPR000422">
    <property type="entry name" value="DHBP_synthase_RibB"/>
</dbReference>
<dbReference type="FunFam" id="3.90.870.10:FF:000001">
    <property type="entry name" value="Riboflavin biosynthesis protein RibBA"/>
    <property type="match status" value="1"/>
</dbReference>
<dbReference type="InterPro" id="IPR017945">
    <property type="entry name" value="DHBP_synth_RibB-like_a/b_dom"/>
</dbReference>
<dbReference type="PANTHER" id="PTHR21327">
    <property type="entry name" value="GTP CYCLOHYDROLASE II-RELATED"/>
    <property type="match status" value="1"/>
</dbReference>
<evidence type="ECO:0000256" key="6">
    <source>
        <dbReference type="ARBA" id="ARBA00022619"/>
    </source>
</evidence>
<keyword evidence="9 11" id="KW-0464">Manganese</keyword>
<proteinExistence type="inferred from homology"/>
<evidence type="ECO:0000256" key="10">
    <source>
        <dbReference type="ARBA" id="ARBA00023239"/>
    </source>
</evidence>
<accession>A0A7D5IS26</accession>
<dbReference type="UniPathway" id="UPA00275">
    <property type="reaction ID" value="UER00399"/>
</dbReference>
<dbReference type="RefSeq" id="WP_178010535.1">
    <property type="nucleotide sequence ID" value="NZ_CP058316.1"/>
</dbReference>
<comment type="pathway">
    <text evidence="4 11">Cofactor biosynthesis; riboflavin biosynthesis; 2-hydroxy-3-oxobutyl phosphate from D-ribulose 5-phosphate: step 1/1.</text>
</comment>
<dbReference type="Proteomes" id="UP000509638">
    <property type="component" value="Chromosome"/>
</dbReference>
<evidence type="ECO:0000313" key="13">
    <source>
        <dbReference type="Proteomes" id="UP000509638"/>
    </source>
</evidence>
<keyword evidence="10 11" id="KW-0456">Lyase</keyword>
<evidence type="ECO:0000256" key="11">
    <source>
        <dbReference type="RuleBase" id="RU003843"/>
    </source>
</evidence>
<comment type="catalytic activity">
    <reaction evidence="1 11">
        <text>D-ribulose 5-phosphate = (2S)-2-hydroxy-3-oxobutyl phosphate + formate + H(+)</text>
        <dbReference type="Rhea" id="RHEA:18457"/>
        <dbReference type="ChEBI" id="CHEBI:15378"/>
        <dbReference type="ChEBI" id="CHEBI:15740"/>
        <dbReference type="ChEBI" id="CHEBI:58121"/>
        <dbReference type="ChEBI" id="CHEBI:58830"/>
        <dbReference type="EC" id="4.1.99.12"/>
    </reaction>
</comment>
<comment type="cofactor">
    <cofactor evidence="11">
        <name>Mg(2+)</name>
        <dbReference type="ChEBI" id="CHEBI:18420"/>
    </cofactor>
    <cofactor evidence="11">
        <name>Mn(2+)</name>
        <dbReference type="ChEBI" id="CHEBI:29035"/>
    </cofactor>
    <text evidence="11">Binds 2 divalent metal cations per subunit. Magnesium or manganese.</text>
</comment>
<dbReference type="Pfam" id="PF00926">
    <property type="entry name" value="DHBP_synthase"/>
    <property type="match status" value="1"/>
</dbReference>
<keyword evidence="6 11" id="KW-0686">Riboflavin biosynthesis</keyword>
<evidence type="ECO:0000256" key="1">
    <source>
        <dbReference type="ARBA" id="ARBA00000141"/>
    </source>
</evidence>
<evidence type="ECO:0000256" key="2">
    <source>
        <dbReference type="ARBA" id="ARBA00001936"/>
    </source>
</evidence>
<comment type="similarity">
    <text evidence="11">Belongs to the DHBP synthase family.</text>
</comment>
<comment type="cofactor">
    <cofactor evidence="2">
        <name>Mn(2+)</name>
        <dbReference type="ChEBI" id="CHEBI:29035"/>
    </cofactor>
</comment>
<dbReference type="PANTHER" id="PTHR21327:SF18">
    <property type="entry name" value="3,4-DIHYDROXY-2-BUTANONE 4-PHOSPHATE SYNTHASE"/>
    <property type="match status" value="1"/>
</dbReference>
<sequence length="220" mass="23059">MIPDSVNSREGSDAAFAPVSDVIAEVARGGVVVIVDDEDRENEGDLVVAAEFATAEVVNFMITHGRGLVCVSLTPERAAELGLTPMVQSNADVHATAFTVSVDGAPERGVTTGISAHERARTIQLLLHGTASDLRSPGHMFPLIARPGGTLERPGHTEASVDLARLAGLAPAGVIVEIVGDDGRMLRRDGLVRFARRHGLLMSTIGALSAHLADDPRVHA</sequence>
<dbReference type="GO" id="GO:0009231">
    <property type="term" value="P:riboflavin biosynthetic process"/>
    <property type="evidence" value="ECO:0007669"/>
    <property type="project" value="UniProtKB-UniPathway"/>
</dbReference>
<comment type="similarity">
    <text evidence="5">In the N-terminal section; belongs to the DHBP synthase family.</text>
</comment>
<evidence type="ECO:0000313" key="12">
    <source>
        <dbReference type="EMBL" id="QLD10974.1"/>
    </source>
</evidence>
<dbReference type="AlphaFoldDB" id="A0A7D5IS26"/>
<dbReference type="NCBIfam" id="TIGR00506">
    <property type="entry name" value="ribB"/>
    <property type="match status" value="1"/>
</dbReference>
<evidence type="ECO:0000256" key="3">
    <source>
        <dbReference type="ARBA" id="ARBA00002284"/>
    </source>
</evidence>
<organism evidence="12 13">
    <name type="scientific">Microbacterium oleivorans</name>
    <dbReference type="NCBI Taxonomy" id="273677"/>
    <lineage>
        <taxon>Bacteria</taxon>
        <taxon>Bacillati</taxon>
        <taxon>Actinomycetota</taxon>
        <taxon>Actinomycetes</taxon>
        <taxon>Micrococcales</taxon>
        <taxon>Microbacteriaceae</taxon>
        <taxon>Microbacterium</taxon>
    </lineage>
</organism>
<evidence type="ECO:0000256" key="7">
    <source>
        <dbReference type="ARBA" id="ARBA00022723"/>
    </source>
</evidence>
<evidence type="ECO:0000256" key="4">
    <source>
        <dbReference type="ARBA" id="ARBA00004904"/>
    </source>
</evidence>